<keyword evidence="1" id="KW-0808">Transferase</keyword>
<dbReference type="PROSITE" id="PS50011">
    <property type="entry name" value="PROTEIN_KINASE_DOM"/>
    <property type="match status" value="1"/>
</dbReference>
<dbReference type="Gene3D" id="3.30.200.20">
    <property type="entry name" value="Phosphorylase Kinase, domain 1"/>
    <property type="match status" value="1"/>
</dbReference>
<evidence type="ECO:0000313" key="9">
    <source>
        <dbReference type="EMBL" id="BBM84105.1"/>
    </source>
</evidence>
<keyword evidence="3 9" id="KW-0418">Kinase</keyword>
<feature type="binding site" evidence="5">
    <location>
        <position position="413"/>
    </location>
    <ligand>
        <name>ATP</name>
        <dbReference type="ChEBI" id="CHEBI:30616"/>
    </ligand>
</feature>
<accession>A0A5S9IP35</accession>
<feature type="compositionally biased region" description="Basic and acidic residues" evidence="6">
    <location>
        <begin position="172"/>
        <end position="195"/>
    </location>
</feature>
<evidence type="ECO:0000313" key="10">
    <source>
        <dbReference type="Proteomes" id="UP000326354"/>
    </source>
</evidence>
<feature type="region of interest" description="Disordered" evidence="6">
    <location>
        <begin position="172"/>
        <end position="199"/>
    </location>
</feature>
<dbReference type="EMBL" id="AP019860">
    <property type="protein sequence ID" value="BBM84105.1"/>
    <property type="molecule type" value="Genomic_DNA"/>
</dbReference>
<evidence type="ECO:0000256" key="3">
    <source>
        <dbReference type="ARBA" id="ARBA00022777"/>
    </source>
</evidence>
<organism evidence="9 10">
    <name type="scientific">Uabimicrobium amorphum</name>
    <dbReference type="NCBI Taxonomy" id="2596890"/>
    <lineage>
        <taxon>Bacteria</taxon>
        <taxon>Pseudomonadati</taxon>
        <taxon>Planctomycetota</taxon>
        <taxon>Candidatus Uabimicrobiia</taxon>
        <taxon>Candidatus Uabimicrobiales</taxon>
        <taxon>Candidatus Uabimicrobiaceae</taxon>
        <taxon>Candidatus Uabimicrobium</taxon>
    </lineage>
</organism>
<dbReference type="InterPro" id="IPR000253">
    <property type="entry name" value="FHA_dom"/>
</dbReference>
<dbReference type="InterPro" id="IPR011009">
    <property type="entry name" value="Kinase-like_dom_sf"/>
</dbReference>
<dbReference type="GO" id="GO:0004674">
    <property type="term" value="F:protein serine/threonine kinase activity"/>
    <property type="evidence" value="ECO:0007669"/>
    <property type="project" value="TreeGrafter"/>
</dbReference>
<evidence type="ECO:0000256" key="6">
    <source>
        <dbReference type="SAM" id="MobiDB-lite"/>
    </source>
</evidence>
<dbReference type="Pfam" id="PF00498">
    <property type="entry name" value="FHA"/>
    <property type="match status" value="1"/>
</dbReference>
<dbReference type="InterPro" id="IPR000719">
    <property type="entry name" value="Prot_kinase_dom"/>
</dbReference>
<dbReference type="PROSITE" id="PS00107">
    <property type="entry name" value="PROTEIN_KINASE_ATP"/>
    <property type="match status" value="1"/>
</dbReference>
<dbReference type="GO" id="GO:0005524">
    <property type="term" value="F:ATP binding"/>
    <property type="evidence" value="ECO:0007669"/>
    <property type="project" value="UniProtKB-UniRule"/>
</dbReference>
<evidence type="ECO:0000256" key="2">
    <source>
        <dbReference type="ARBA" id="ARBA00022741"/>
    </source>
</evidence>
<feature type="domain" description="FHA" evidence="7">
    <location>
        <begin position="26"/>
        <end position="75"/>
    </location>
</feature>
<dbReference type="InterPro" id="IPR008271">
    <property type="entry name" value="Ser/Thr_kinase_AS"/>
</dbReference>
<dbReference type="Gene3D" id="2.60.200.20">
    <property type="match status" value="1"/>
</dbReference>
<dbReference type="SUPFAM" id="SSF49879">
    <property type="entry name" value="SMAD/FHA domain"/>
    <property type="match status" value="1"/>
</dbReference>
<name>A0A5S9IP35_UABAM</name>
<dbReference type="Pfam" id="PF00069">
    <property type="entry name" value="Pkinase"/>
    <property type="match status" value="1"/>
</dbReference>
<dbReference type="InterPro" id="IPR008984">
    <property type="entry name" value="SMAD_FHA_dom_sf"/>
</dbReference>
<keyword evidence="10" id="KW-1185">Reference proteome</keyword>
<dbReference type="PANTHER" id="PTHR43289">
    <property type="entry name" value="MITOGEN-ACTIVATED PROTEIN KINASE KINASE KINASE 20-RELATED"/>
    <property type="match status" value="1"/>
</dbReference>
<dbReference type="Proteomes" id="UP000326354">
    <property type="component" value="Chromosome"/>
</dbReference>
<dbReference type="InterPro" id="IPR017441">
    <property type="entry name" value="Protein_kinase_ATP_BS"/>
</dbReference>
<evidence type="ECO:0000259" key="7">
    <source>
        <dbReference type="PROSITE" id="PS50006"/>
    </source>
</evidence>
<dbReference type="PROSITE" id="PS00108">
    <property type="entry name" value="PROTEIN_KINASE_ST"/>
    <property type="match status" value="1"/>
</dbReference>
<dbReference type="CDD" id="cd00060">
    <property type="entry name" value="FHA"/>
    <property type="match status" value="1"/>
</dbReference>
<dbReference type="SMART" id="SM00240">
    <property type="entry name" value="FHA"/>
    <property type="match status" value="1"/>
</dbReference>
<dbReference type="SUPFAM" id="SSF56112">
    <property type="entry name" value="Protein kinase-like (PK-like)"/>
    <property type="match status" value="1"/>
</dbReference>
<proteinExistence type="predicted"/>
<evidence type="ECO:0000256" key="5">
    <source>
        <dbReference type="PROSITE-ProRule" id="PRU10141"/>
    </source>
</evidence>
<evidence type="ECO:0000259" key="8">
    <source>
        <dbReference type="PROSITE" id="PS50011"/>
    </source>
</evidence>
<gene>
    <name evidence="9" type="ORF">UABAM_02461</name>
</gene>
<dbReference type="CDD" id="cd14014">
    <property type="entry name" value="STKc_PknB_like"/>
    <property type="match status" value="1"/>
</dbReference>
<dbReference type="RefSeq" id="WP_151968280.1">
    <property type="nucleotide sequence ID" value="NZ_AP019860.1"/>
</dbReference>
<dbReference type="PROSITE" id="PS50006">
    <property type="entry name" value="FHA_DOMAIN"/>
    <property type="match status" value="1"/>
</dbReference>
<sequence>MSIGQIVVQREESGEETFNIPSGGYVVIGRSSSADIQISDLSISKLHCRITNRGDKFLLEDLGSRNYTYLNGEKIDAVVALQNNDLITAGRIDVWFYSEEGSANPPVNKIEPDEDSKVELVTPSTTESAEPAPFSFHSTGEMPAIEDFALKEDQDEKKLKEYAVPRRITERTSAIDRKTRSRRTTEKVPTSKETSDSISVPRAPISTTALLEAASSPEDAMFISMLLSSADVSINTSQIAECMKIQKRNPRLTLAQIMQKKGYVDAIKIAELMGLVGNILNFEQSEIPRTTSGRYKVAQVADAPQSKEDEKRHQKFFIKVIRARGFIKQDQLRKCMLLHQKYMANGVSVRFLELLIREGYMTKEQVTEAWRFVTGDIPYIIDGYKMISLIGVGGMGYIYKARQISMDRLVAIKILSEEYSSNPKLNELFLKEARAVAKLNHENIIAGYDFGRKGDFCFFVMEYVDGVSLHEKLKNSGDKLPISEGIEIITQVTKALEHASARGFVHRDIKPENILIKKDGLVKLCDLGLAERIDDSKKKEQDFGTPAFMSPEQIRSEPNLDIRSDIYSLGITFYRTIFGKLPFQGSAREIMAKHLTEKVKFPSEPTSHREKRAIEIIEKMTTKEKADRYQEPSELLKDLADAKNPEMIQIPKPDMLKGIDATVAIPKLSRRKKLALKRRRRRR</sequence>
<protein>
    <submittedName>
        <fullName evidence="9">Protein kinase</fullName>
    </submittedName>
</protein>
<evidence type="ECO:0000256" key="1">
    <source>
        <dbReference type="ARBA" id="ARBA00022679"/>
    </source>
</evidence>
<dbReference type="KEGG" id="uam:UABAM_02461"/>
<dbReference type="OrthoDB" id="9788659at2"/>
<feature type="domain" description="Protein kinase" evidence="8">
    <location>
        <begin position="384"/>
        <end position="647"/>
    </location>
</feature>
<keyword evidence="4 5" id="KW-0067">ATP-binding</keyword>
<dbReference type="PANTHER" id="PTHR43289:SF6">
    <property type="entry name" value="SERINE_THREONINE-PROTEIN KINASE NEKL-3"/>
    <property type="match status" value="1"/>
</dbReference>
<evidence type="ECO:0000256" key="4">
    <source>
        <dbReference type="ARBA" id="ARBA00022840"/>
    </source>
</evidence>
<dbReference type="AlphaFoldDB" id="A0A5S9IP35"/>
<dbReference type="SMART" id="SM00220">
    <property type="entry name" value="S_TKc"/>
    <property type="match status" value="1"/>
</dbReference>
<keyword evidence="2 5" id="KW-0547">Nucleotide-binding</keyword>
<dbReference type="Gene3D" id="1.10.510.10">
    <property type="entry name" value="Transferase(Phosphotransferase) domain 1"/>
    <property type="match status" value="1"/>
</dbReference>
<reference evidence="9 10" key="1">
    <citation type="submission" date="2019-08" db="EMBL/GenBank/DDBJ databases">
        <title>Complete genome sequence of Candidatus Uab amorphum.</title>
        <authorList>
            <person name="Shiratori T."/>
            <person name="Suzuki S."/>
            <person name="Kakizawa Y."/>
            <person name="Ishida K."/>
        </authorList>
    </citation>
    <scope>NUCLEOTIDE SEQUENCE [LARGE SCALE GENOMIC DNA]</scope>
    <source>
        <strain evidence="9 10">SRT547</strain>
    </source>
</reference>